<feature type="transmembrane region" description="Helical" evidence="1">
    <location>
        <begin position="326"/>
        <end position="343"/>
    </location>
</feature>
<feature type="transmembrane region" description="Helical" evidence="1">
    <location>
        <begin position="238"/>
        <end position="260"/>
    </location>
</feature>
<dbReference type="Proteomes" id="UP000283513">
    <property type="component" value="Unassembled WGS sequence"/>
</dbReference>
<dbReference type="GeneID" id="61432901"/>
<feature type="transmembrane region" description="Helical" evidence="1">
    <location>
        <begin position="78"/>
        <end position="96"/>
    </location>
</feature>
<dbReference type="Proteomes" id="UP000095350">
    <property type="component" value="Unassembled WGS sequence"/>
</dbReference>
<feature type="transmembrane region" description="Helical" evidence="1">
    <location>
        <begin position="281"/>
        <end position="306"/>
    </location>
</feature>
<reference evidence="3 7" key="3">
    <citation type="journal article" date="2019" name="Nat. Med.">
        <title>A library of human gut bacterial isolates paired with longitudinal multiomics data enables mechanistic microbiome research.</title>
        <authorList>
            <person name="Poyet M."/>
            <person name="Groussin M."/>
            <person name="Gibbons S.M."/>
            <person name="Avila-Pacheco J."/>
            <person name="Jiang X."/>
            <person name="Kearney S.M."/>
            <person name="Perrotta A.R."/>
            <person name="Berdy B."/>
            <person name="Zhao S."/>
            <person name="Lieberman T.D."/>
            <person name="Swanson P.K."/>
            <person name="Smith M."/>
            <person name="Roesemann S."/>
            <person name="Alexander J.E."/>
            <person name="Rich S.A."/>
            <person name="Livny J."/>
            <person name="Vlamakis H."/>
            <person name="Clish C."/>
            <person name="Bullock K."/>
            <person name="Deik A."/>
            <person name="Scott J."/>
            <person name="Pierce K.A."/>
            <person name="Xavier R.J."/>
            <person name="Alm E.J."/>
        </authorList>
    </citation>
    <scope>NUCLEOTIDE SEQUENCE [LARGE SCALE GENOMIC DNA]</scope>
    <source>
        <strain evidence="3 7">BIOML-A1</strain>
    </source>
</reference>
<evidence type="ECO:0000313" key="7">
    <source>
        <dbReference type="Proteomes" id="UP000478483"/>
    </source>
</evidence>
<keyword evidence="1" id="KW-1133">Transmembrane helix</keyword>
<dbReference type="PaxDb" id="166486-ERS852572_01865"/>
<dbReference type="EMBL" id="WNAJ01000032">
    <property type="protein sequence ID" value="MTR86910.1"/>
    <property type="molecule type" value="Genomic_DNA"/>
</dbReference>
<evidence type="ECO:0000313" key="4">
    <source>
        <dbReference type="EMBL" id="RHC17159.1"/>
    </source>
</evidence>
<keyword evidence="1" id="KW-0472">Membrane</keyword>
<evidence type="ECO:0000256" key="1">
    <source>
        <dbReference type="SAM" id="Phobius"/>
    </source>
</evidence>
<evidence type="ECO:0000313" key="2">
    <source>
        <dbReference type="EMBL" id="CUN08937.1"/>
    </source>
</evidence>
<feature type="transmembrane region" description="Helical" evidence="1">
    <location>
        <begin position="128"/>
        <end position="146"/>
    </location>
</feature>
<accession>A0A173U3Q2</accession>
<reference evidence="2 5" key="1">
    <citation type="submission" date="2015-09" db="EMBL/GenBank/DDBJ databases">
        <authorList>
            <consortium name="Pathogen Informatics"/>
        </authorList>
    </citation>
    <scope>NUCLEOTIDE SEQUENCE [LARGE SCALE GENOMIC DNA]</scope>
    <source>
        <strain evidence="2 5">2789STDY5834960</strain>
    </source>
</reference>
<proteinExistence type="predicted"/>
<feature type="transmembrane region" description="Helical" evidence="1">
    <location>
        <begin position="355"/>
        <end position="379"/>
    </location>
</feature>
<evidence type="ECO:0000313" key="5">
    <source>
        <dbReference type="Proteomes" id="UP000095350"/>
    </source>
</evidence>
<keyword evidence="1" id="KW-0812">Transmembrane</keyword>
<name>A0A173U3Q2_9FIRM</name>
<dbReference type="InterPro" id="IPR025291">
    <property type="entry name" value="DUF4153"/>
</dbReference>
<feature type="transmembrane region" description="Helical" evidence="1">
    <location>
        <begin position="200"/>
        <end position="218"/>
    </location>
</feature>
<dbReference type="Pfam" id="PF13687">
    <property type="entry name" value="DUF4153"/>
    <property type="match status" value="1"/>
</dbReference>
<feature type="transmembrane region" description="Helical" evidence="1">
    <location>
        <begin position="385"/>
        <end position="409"/>
    </location>
</feature>
<protein>
    <submittedName>
        <fullName evidence="3">DUF4173 domain-containing protein</fullName>
    </submittedName>
</protein>
<gene>
    <name evidence="4" type="ORF">DW856_09855</name>
    <name evidence="2" type="ORF">ERS852572_01865</name>
    <name evidence="3" type="ORF">GMD50_18110</name>
</gene>
<dbReference type="RefSeq" id="WP_006856160.1">
    <property type="nucleotide sequence ID" value="NZ_CABIYH010000012.1"/>
</dbReference>
<dbReference type="OrthoDB" id="9767931at2"/>
<evidence type="ECO:0000313" key="3">
    <source>
        <dbReference type="EMBL" id="MTR86910.1"/>
    </source>
</evidence>
<dbReference type="AlphaFoldDB" id="A0A173U3Q2"/>
<dbReference type="STRING" id="166486.ERS852572_01865"/>
<dbReference type="Proteomes" id="UP000478483">
    <property type="component" value="Unassembled WGS sequence"/>
</dbReference>
<evidence type="ECO:0000313" key="6">
    <source>
        <dbReference type="Proteomes" id="UP000283513"/>
    </source>
</evidence>
<organism evidence="2 5">
    <name type="scientific">Roseburia intestinalis</name>
    <dbReference type="NCBI Taxonomy" id="166486"/>
    <lineage>
        <taxon>Bacteria</taxon>
        <taxon>Bacillati</taxon>
        <taxon>Bacillota</taxon>
        <taxon>Clostridia</taxon>
        <taxon>Lachnospirales</taxon>
        <taxon>Lachnospiraceae</taxon>
        <taxon>Roseburia</taxon>
    </lineage>
</organism>
<feature type="transmembrane region" description="Helical" evidence="1">
    <location>
        <begin position="103"/>
        <end position="122"/>
    </location>
</feature>
<dbReference type="EMBL" id="QSHO01000007">
    <property type="protein sequence ID" value="RHC17159.1"/>
    <property type="molecule type" value="Genomic_DNA"/>
</dbReference>
<sequence>MTVYEKLKQEQDSLLEKEGSMKMDQNLTVSYEEQKAQWQERKKQQQKENAGIFKKLAPASLIYALIYTVCIYKNMTGAAVLLWVVATIGYICYIVKTVKERKVFKTTIIFAVYMLILAVSTFTTGNEWIIWMNYCWIFAFTVCFLIRNMADENEWNFWDYLCGGVNAVFGAIGSIARPFGDGNDFARLREKKENGKAREILIGIAVAIPVVLLIGGLLMSADLVFSNMIAKVFEGIRIPANLAGICFMLCFGFISSYCGVRYTAYRKDRQDREVKILTETTAMFTVSVLVAVLYVIFCGIQIIYLFGGGGELPAGVTYAEYARQGFFQLLVVCILNLGAVLTMEHFFQRNRAVDAVLTVISVCTIIMTASSGWRMILYIRAYQLTFLRVVVLVALAVITLLMAGTICYIWNRRFPLFQYGMAVVCVSYVLFAFAHVDAGIAAYDLAQIENGNTAGDYSYLSCLSTDAAPVIAEYLKEHPDKSYYGDGIYNWKWEYMQENDRMNQPVTLRTFNLSYLRAKRIFSEK</sequence>
<feature type="transmembrane region" description="Helical" evidence="1">
    <location>
        <begin position="52"/>
        <end position="72"/>
    </location>
</feature>
<dbReference type="EMBL" id="CYXZ01000012">
    <property type="protein sequence ID" value="CUN08937.1"/>
    <property type="molecule type" value="Genomic_DNA"/>
</dbReference>
<reference evidence="4 6" key="2">
    <citation type="submission" date="2018-08" db="EMBL/GenBank/DDBJ databases">
        <title>A genome reference for cultivated species of the human gut microbiota.</title>
        <authorList>
            <person name="Zou Y."/>
            <person name="Xue W."/>
            <person name="Luo G."/>
        </authorList>
    </citation>
    <scope>NUCLEOTIDE SEQUENCE [LARGE SCALE GENOMIC DNA]</scope>
    <source>
        <strain evidence="4 6">AM37-1AC</strain>
    </source>
</reference>
<feature type="transmembrane region" description="Helical" evidence="1">
    <location>
        <begin position="416"/>
        <end position="436"/>
    </location>
</feature>